<gene>
    <name evidence="2" type="ordered locus">Dacet_1253</name>
</gene>
<evidence type="ECO:0000313" key="3">
    <source>
        <dbReference type="Proteomes" id="UP000002012"/>
    </source>
</evidence>
<evidence type="ECO:0000256" key="1">
    <source>
        <dbReference type="SAM" id="MobiDB-lite"/>
    </source>
</evidence>
<dbReference type="Proteomes" id="UP000002012">
    <property type="component" value="Chromosome"/>
</dbReference>
<feature type="region of interest" description="Disordered" evidence="1">
    <location>
        <begin position="113"/>
        <end position="136"/>
    </location>
</feature>
<dbReference type="HOGENOM" id="CLU_1872046_0_0_0"/>
<name>D4H7M6_DENA2</name>
<proteinExistence type="predicted"/>
<organism evidence="2 3">
    <name type="scientific">Denitrovibrio acetiphilus (strain DSM 12809 / NBRC 114555 / N2460)</name>
    <dbReference type="NCBI Taxonomy" id="522772"/>
    <lineage>
        <taxon>Bacteria</taxon>
        <taxon>Pseudomonadati</taxon>
        <taxon>Deferribacterota</taxon>
        <taxon>Deferribacteres</taxon>
        <taxon>Deferribacterales</taxon>
        <taxon>Geovibrionaceae</taxon>
        <taxon>Denitrovibrio</taxon>
    </lineage>
</organism>
<dbReference type="RefSeq" id="WP_013010547.1">
    <property type="nucleotide sequence ID" value="NC_013943.1"/>
</dbReference>
<keyword evidence="3" id="KW-1185">Reference proteome</keyword>
<evidence type="ECO:0000313" key="2">
    <source>
        <dbReference type="EMBL" id="ADD68025.1"/>
    </source>
</evidence>
<dbReference type="PaxDb" id="522772-Dacet_1253"/>
<reference evidence="2 3" key="1">
    <citation type="journal article" date="2010" name="Stand. Genomic Sci.">
        <title>Complete genome sequence of Denitrovibrio acetiphilus type strain (N2460).</title>
        <authorList>
            <person name="Kiss H."/>
            <person name="Lang E."/>
            <person name="Lapidus A."/>
            <person name="Copeland A."/>
            <person name="Nolan M."/>
            <person name="Glavina Del Rio T."/>
            <person name="Chen F."/>
            <person name="Lucas S."/>
            <person name="Tice H."/>
            <person name="Cheng J.F."/>
            <person name="Han C."/>
            <person name="Goodwin L."/>
            <person name="Pitluck S."/>
            <person name="Liolios K."/>
            <person name="Pati A."/>
            <person name="Ivanova N."/>
            <person name="Mavromatis K."/>
            <person name="Chen A."/>
            <person name="Palaniappan K."/>
            <person name="Land M."/>
            <person name="Hauser L."/>
            <person name="Chang Y.J."/>
            <person name="Jeffries C.D."/>
            <person name="Detter J.C."/>
            <person name="Brettin T."/>
            <person name="Spring S."/>
            <person name="Rohde M."/>
            <person name="Goker M."/>
            <person name="Woyke T."/>
            <person name="Bristow J."/>
            <person name="Eisen J.A."/>
            <person name="Markowitz V."/>
            <person name="Hugenholtz P."/>
            <person name="Kyrpides N.C."/>
            <person name="Klenk H.P."/>
        </authorList>
    </citation>
    <scope>NUCLEOTIDE SEQUENCE [LARGE SCALE GENOMIC DNA]</scope>
    <source>
        <strain evidence="3">DSM 12809 / NBRC 114555 / N2460</strain>
    </source>
</reference>
<accession>D4H7M6</accession>
<dbReference type="AlphaFoldDB" id="D4H7M6"/>
<dbReference type="EMBL" id="CP001968">
    <property type="protein sequence ID" value="ADD68025.1"/>
    <property type="molecule type" value="Genomic_DNA"/>
</dbReference>
<dbReference type="InParanoid" id="D4H7M6"/>
<dbReference type="KEGG" id="dap:Dacet_1253"/>
<sequence length="136" mass="15505">MDTKWVKESFDKGKNEILKFAKTSKIKIEITSLNKKKDERTTLLGNKVLELIENGELDPELFEPDYTYIKNIENDISEKEELLKAASTESEEDLPDEADDDVDIVNIESQKVLTANSIPVEPSEEDTEEQEGKNNN</sequence>
<dbReference type="STRING" id="522772.Dacet_1253"/>
<protein>
    <submittedName>
        <fullName evidence="2">Uncharacterized protein</fullName>
    </submittedName>
</protein>
<dbReference type="eggNOG" id="ENOG50302VX">
    <property type="taxonomic scope" value="Bacteria"/>
</dbReference>
<dbReference type="OrthoDB" id="9814715at2"/>